<keyword evidence="2" id="KW-1185">Reference proteome</keyword>
<reference evidence="1 2" key="1">
    <citation type="submission" date="2019-12" db="EMBL/GenBank/DDBJ databases">
        <authorList>
            <person name="Li M."/>
        </authorList>
    </citation>
    <scope>NUCLEOTIDE SEQUENCE [LARGE SCALE GENOMIC DNA]</scope>
    <source>
        <strain evidence="1 2">GBMRC 2024</strain>
    </source>
</reference>
<dbReference type="Proteomes" id="UP000477911">
    <property type="component" value="Unassembled WGS sequence"/>
</dbReference>
<comment type="caution">
    <text evidence="1">The sequence shown here is derived from an EMBL/GenBank/DDBJ whole genome shotgun (WGS) entry which is preliminary data.</text>
</comment>
<protein>
    <submittedName>
        <fullName evidence="1">Uncharacterized protein</fullName>
    </submittedName>
</protein>
<organism evidence="1 2">
    <name type="scientific">Pseudooceanicola albus</name>
    <dbReference type="NCBI Taxonomy" id="2692189"/>
    <lineage>
        <taxon>Bacteria</taxon>
        <taxon>Pseudomonadati</taxon>
        <taxon>Pseudomonadota</taxon>
        <taxon>Alphaproteobacteria</taxon>
        <taxon>Rhodobacterales</taxon>
        <taxon>Paracoccaceae</taxon>
        <taxon>Pseudooceanicola</taxon>
    </lineage>
</organism>
<sequence>MRSYDGRFPALTRARADRAYSLGASLSPRRFTQFGASPELSCVAQRTLSNVAL</sequence>
<evidence type="ECO:0000313" key="2">
    <source>
        <dbReference type="Proteomes" id="UP000477911"/>
    </source>
</evidence>
<proteinExistence type="predicted"/>
<evidence type="ECO:0000313" key="1">
    <source>
        <dbReference type="EMBL" id="MXN19192.1"/>
    </source>
</evidence>
<dbReference type="EMBL" id="WUMU01000017">
    <property type="protein sequence ID" value="MXN19192.1"/>
    <property type="molecule type" value="Genomic_DNA"/>
</dbReference>
<dbReference type="AlphaFoldDB" id="A0A6L7G688"/>
<accession>A0A6L7G688</accession>
<name>A0A6L7G688_9RHOB</name>
<dbReference type="RefSeq" id="WP_160895318.1">
    <property type="nucleotide sequence ID" value="NZ_WUMU01000017.1"/>
</dbReference>
<gene>
    <name evidence="1" type="ORF">GR170_15225</name>
</gene>